<dbReference type="RefSeq" id="WP_142891762.1">
    <property type="nucleotide sequence ID" value="NZ_ML660160.1"/>
</dbReference>
<dbReference type="InterPro" id="IPR058661">
    <property type="entry name" value="FimL_2nd"/>
</dbReference>
<proteinExistence type="predicted"/>
<protein>
    <recommendedName>
        <fullName evidence="2">Scaffold protein FimL second domain-containing protein</fullName>
    </recommendedName>
</protein>
<dbReference type="Proteomes" id="UP000315439">
    <property type="component" value="Unassembled WGS sequence"/>
</dbReference>
<evidence type="ECO:0000256" key="1">
    <source>
        <dbReference type="SAM" id="Coils"/>
    </source>
</evidence>
<dbReference type="OrthoDB" id="9803176at2"/>
<dbReference type="Pfam" id="PF26379">
    <property type="entry name" value="FimL_2nd"/>
    <property type="match status" value="1"/>
</dbReference>
<evidence type="ECO:0000259" key="2">
    <source>
        <dbReference type="Pfam" id="PF26379"/>
    </source>
</evidence>
<accession>A0A545UJR2</accession>
<keyword evidence="1" id="KW-0175">Coiled coil</keyword>
<gene>
    <name evidence="3" type="ORF">FLL46_02110</name>
</gene>
<dbReference type="EMBL" id="VIKS01000001">
    <property type="protein sequence ID" value="TQV89698.1"/>
    <property type="molecule type" value="Genomic_DNA"/>
</dbReference>
<comment type="caution">
    <text evidence="3">The sequence shown here is derived from an EMBL/GenBank/DDBJ whole genome shotgun (WGS) entry which is preliminary data.</text>
</comment>
<reference evidence="3 4" key="1">
    <citation type="submission" date="2019-07" db="EMBL/GenBank/DDBJ databases">
        <title>Draft genome for Aliikangiella sp. M105.</title>
        <authorList>
            <person name="Wang G."/>
        </authorList>
    </citation>
    <scope>NUCLEOTIDE SEQUENCE [LARGE SCALE GENOMIC DNA]</scope>
    <source>
        <strain evidence="3 4">M105</strain>
    </source>
</reference>
<feature type="coiled-coil region" evidence="1">
    <location>
        <begin position="236"/>
        <end position="267"/>
    </location>
</feature>
<sequence>MAQVSTLQSLDLILEDVSAEINLSINALEQYSRSFKNTKALKKSLGHLQKLKGVFTLLEMSGAQRLVVDTSALLKKLPKRKPETRTRLLEVASVAHARLMRYVEHINQKPYDLPQLLLPSINDLRTSINAPLLEESAFFHDDGNKTRGGKKLVLVTSEESATKSRHFRQMYQVGLIEVLRQTNLNGGLRMMQKALRKLDLECPRPNSPNLWWIAEVMLDGYIEEKLALTRSRLKLFSRLDRQIRKVENKAENLLDDNKAEMAALTREMLYLTSISGATSKRAERLFDHFQFKFDDTITDELLRKESEELRGPSDQDYKSIAQSLHEEILRIEKTLTHSQENDHDIDDLKHVRKQMSNLNNLLQILQVDDQSVRLTVAIDLINKAVENNQILNDKDTNILFIVLDSIRKAVNQSELAKYSGRTSPRRQRLSKTEKDIWKKTSADVNQLIKTLTQFVDKNRKVLLLKDCPELIKQISVGFSKLKVKQAEPILSGCSLFLEHYLVKNPHTTSDDALNLFADIIGSLEFYLETLNFTAKPSSRILTFAENSLLHLNRLNKNS</sequence>
<name>A0A545UJR2_9GAMM</name>
<organism evidence="3 4">
    <name type="scientific">Aliikangiella coralliicola</name>
    <dbReference type="NCBI Taxonomy" id="2592383"/>
    <lineage>
        <taxon>Bacteria</taxon>
        <taxon>Pseudomonadati</taxon>
        <taxon>Pseudomonadota</taxon>
        <taxon>Gammaproteobacteria</taxon>
        <taxon>Oceanospirillales</taxon>
        <taxon>Pleioneaceae</taxon>
        <taxon>Aliikangiella</taxon>
    </lineage>
</organism>
<evidence type="ECO:0000313" key="3">
    <source>
        <dbReference type="EMBL" id="TQV89698.1"/>
    </source>
</evidence>
<evidence type="ECO:0000313" key="4">
    <source>
        <dbReference type="Proteomes" id="UP000315439"/>
    </source>
</evidence>
<keyword evidence="4" id="KW-1185">Reference proteome</keyword>
<feature type="domain" description="Scaffold protein FimL second" evidence="2">
    <location>
        <begin position="158"/>
        <end position="290"/>
    </location>
</feature>
<dbReference type="AlphaFoldDB" id="A0A545UJR2"/>